<keyword evidence="7" id="KW-0234">DNA repair</keyword>
<evidence type="ECO:0000256" key="3">
    <source>
        <dbReference type="ARBA" id="ARBA00005739"/>
    </source>
</evidence>
<evidence type="ECO:0000313" key="13">
    <source>
        <dbReference type="EMBL" id="KAK5978776.1"/>
    </source>
</evidence>
<feature type="domain" description="Proteasome activator Blm10 middle HEAT repeats region" evidence="11">
    <location>
        <begin position="313"/>
        <end position="454"/>
    </location>
</feature>
<evidence type="ECO:0000259" key="10">
    <source>
        <dbReference type="Pfam" id="PF11919"/>
    </source>
</evidence>
<evidence type="ECO:0000256" key="9">
    <source>
        <dbReference type="SAM" id="MobiDB-lite"/>
    </source>
</evidence>
<dbReference type="EMBL" id="WIXE01009017">
    <property type="protein sequence ID" value="KAK5978776.1"/>
    <property type="molecule type" value="Genomic_DNA"/>
</dbReference>
<dbReference type="InterPro" id="IPR055455">
    <property type="entry name" value="HEAT_PSME4"/>
</dbReference>
<feature type="domain" description="Proteasome activator complex subunit 4 C-terminal" evidence="10">
    <location>
        <begin position="1771"/>
        <end position="1855"/>
    </location>
</feature>
<comment type="subcellular location">
    <subcellularLocation>
        <location evidence="2">Cytoplasm</location>
    </subcellularLocation>
    <subcellularLocation>
        <location evidence="1">Nucleus speckle</location>
    </subcellularLocation>
</comment>
<dbReference type="GO" id="GO:0016607">
    <property type="term" value="C:nuclear speck"/>
    <property type="evidence" value="ECO:0007669"/>
    <property type="project" value="UniProtKB-SubCell"/>
</dbReference>
<keyword evidence="8" id="KW-0539">Nucleus</keyword>
<dbReference type="InterPro" id="IPR032430">
    <property type="entry name" value="Blm10_mid"/>
</dbReference>
<evidence type="ECO:0008006" key="15">
    <source>
        <dbReference type="Google" id="ProtNLM"/>
    </source>
</evidence>
<gene>
    <name evidence="13" type="ORF">GCK32_001502</name>
</gene>
<evidence type="ECO:0000256" key="7">
    <source>
        <dbReference type="ARBA" id="ARBA00023204"/>
    </source>
</evidence>
<keyword evidence="5" id="KW-0677">Repeat</keyword>
<dbReference type="GO" id="GO:0005829">
    <property type="term" value="C:cytosol"/>
    <property type="evidence" value="ECO:0007669"/>
    <property type="project" value="TreeGrafter"/>
</dbReference>
<dbReference type="PANTHER" id="PTHR32170:SF4">
    <property type="entry name" value="DUF3437 DOMAIN-CONTAINING PROTEIN-RELATED"/>
    <property type="match status" value="1"/>
</dbReference>
<comment type="similarity">
    <text evidence="3">Belongs to the BLM10 family.</text>
</comment>
<dbReference type="PANTHER" id="PTHR32170">
    <property type="entry name" value="PROTEASOME ACTIVATOR COMPLEX SUBUNIT 4"/>
    <property type="match status" value="1"/>
</dbReference>
<accession>A0AAN8FHI0</accession>
<dbReference type="GO" id="GO:0016504">
    <property type="term" value="F:peptidase activator activity"/>
    <property type="evidence" value="ECO:0007669"/>
    <property type="project" value="InterPro"/>
</dbReference>
<evidence type="ECO:0000256" key="4">
    <source>
        <dbReference type="ARBA" id="ARBA00022490"/>
    </source>
</evidence>
<dbReference type="Proteomes" id="UP001331761">
    <property type="component" value="Unassembled WGS sequence"/>
</dbReference>
<dbReference type="InterPro" id="IPR021843">
    <property type="entry name" value="PSME4_C"/>
</dbReference>
<feature type="region of interest" description="Disordered" evidence="9">
    <location>
        <begin position="1560"/>
        <end position="1589"/>
    </location>
</feature>
<feature type="domain" description="Proteasome activator complex subunit 4-like HEAT repeat-like" evidence="12">
    <location>
        <begin position="1201"/>
        <end position="1479"/>
    </location>
</feature>
<dbReference type="InterPro" id="IPR011989">
    <property type="entry name" value="ARM-like"/>
</dbReference>
<dbReference type="SUPFAM" id="SSF48371">
    <property type="entry name" value="ARM repeat"/>
    <property type="match status" value="2"/>
</dbReference>
<evidence type="ECO:0000256" key="5">
    <source>
        <dbReference type="ARBA" id="ARBA00022737"/>
    </source>
</evidence>
<dbReference type="GO" id="GO:0070628">
    <property type="term" value="F:proteasome binding"/>
    <property type="evidence" value="ECO:0007669"/>
    <property type="project" value="InterPro"/>
</dbReference>
<dbReference type="Pfam" id="PF11919">
    <property type="entry name" value="PSME4_C"/>
    <property type="match status" value="1"/>
</dbReference>
<evidence type="ECO:0000256" key="6">
    <source>
        <dbReference type="ARBA" id="ARBA00022763"/>
    </source>
</evidence>
<keyword evidence="14" id="KW-1185">Reference proteome</keyword>
<evidence type="ECO:0000256" key="1">
    <source>
        <dbReference type="ARBA" id="ARBA00004324"/>
    </source>
</evidence>
<keyword evidence="4" id="KW-0963">Cytoplasm</keyword>
<dbReference type="Pfam" id="PF23096">
    <property type="entry name" value="HEAT_PSME4"/>
    <property type="match status" value="1"/>
</dbReference>
<organism evidence="13 14">
    <name type="scientific">Trichostrongylus colubriformis</name>
    <name type="common">Black scour worm</name>
    <dbReference type="NCBI Taxonomy" id="6319"/>
    <lineage>
        <taxon>Eukaryota</taxon>
        <taxon>Metazoa</taxon>
        <taxon>Ecdysozoa</taxon>
        <taxon>Nematoda</taxon>
        <taxon>Chromadorea</taxon>
        <taxon>Rhabditida</taxon>
        <taxon>Rhabditina</taxon>
        <taxon>Rhabditomorpha</taxon>
        <taxon>Strongyloidea</taxon>
        <taxon>Trichostrongylidae</taxon>
        <taxon>Trichostrongylus</taxon>
    </lineage>
</organism>
<sequence>MKPSFVVVDASAHVESEKKRQFGRHEKKYVLLPYHSQLSTYLDEQFEHIKHGLVVAVLVNENRPALRNYMYALRKFVDAHGFRFSRSDHIKLIKLMYLVMVKKDQWHDVVHYAARALEKLINKCYFTHNDLTLDWEPAYTLYYEAAYGKLEDVDGGRIRTATFRIKRFYKPSESPKIWQKIQVLLAPRYSAKEFCEMALLFLNIRMSTVDHKKYGAALWFPTMWKMYEVVEMGRKWGDDLPNFFATLIYHNPDFMDWGPLYDTIFTRIIRAMGLCVREGKITIGDGSGSGSLDGFARFVSSTVGGPSSCQKQLEKMMRTIEPFLHPANEGDHTALVLSFLQYLIREFLGRYEDERVKKVKRKVPEMYYLKDSDIRLFVDVLLQSILYSLYSKDGKSNDLPAKLLMMLGTLEPGHVFPRFLDNVYPAMFAVCEPHRLTQTLDCMFELVYIIARDEKQGIERRKMEKDWVAEMEKHRSLDSPLARYSLQKLSAENKWDLKNNFSTFRFHLFYFLEILIAGIDINDVSKANISIHNLTLLFYIMPILDYSECVKHHSDLTPDEKSLCLLSVRLPVLAELALDRMLGVIQCLAITAPKDSSSVLGNFKDESTKESDEERTLKKAIDRCVTALFTNTKYAITEKWSRKVLDFVKTNQFETQLATDMISSLIAQMTYAAPNFWLPFAEHVLKNLRELLTAEVKAAEDLGTRTQWFVSLAGSLLSTTNETYIQYKDICFEMIGLLLECKSKVAYISGSIGLWYMLYMLSRIYPENTRYIADRLERPLKEWVPVREWAKMYDIAEAKMAWYVPSEKGKGLVEALLRKFLFPVLESLEDKNMDREALKKAFTILNFGFSGASTCFALPKSPAFQSPHSVLPWFKPDSKNPSVLHWDIRLPSGGNFCERLVNVLEKVAERLVSSKREHTQVLCIICKILHSVIHSNHADSHQLDTACGEHGDIYNYMTIPISKKRQIFVLESQAYVAHMRNVVELPAGTFTEFHLRVAHILAKMILNDYSEVRYEALSVFSSLFSEYAIAKETIVDDILPTLTNSESTREQLKGALSIISQSSWATSSTTSTKTKVWKAIIEMKVVDYPDVIDMYDDLWNDIGKLQKPARKHYDCPKLTTFCNEWLNTLAKTGEWTKFKVHKELEVAREARATKRAAGQKEQEVLVDTLLELFGRKNLLHTRQKLCRAMLWRCQKEKCGLKTIKILIGKFVDEEEYLRERSSDELSFWLKKNKPKTIRMNWCCPKKAESSFLKCGLRIDNLPLVYDSENLPTTEEKWNKTVFFSKPHGSYQWPPHISVVVYAKKPQLNRTPLSDSEKAIIAAFENEDLYTKWIALLLIEKNDSREVNDNTVWMVKYLLRNFPASEAIYKKITTTLKDLLKSRKRAEQRLAAEIFSGVAKGTKYLGFKKLDELWKWLAPAIDNLYDHMNADAYLAWQSCITDVLNRDDTRRFWWLIERFLASMTRPAPTAWHQGIRSYVLIATDWRETETRRRICEIAWRNLPKAVIETQRIGISTSLKHVCTVLEANMNNDLKNMPERFRLESVDVWLGRFEKKLDALANPSTTSDKSLKQQKSESLQTSGKHDDDKSRSVKTDEPLIYLRTLLEFLLQYYEDCITCLTPGIVSLFPMIIEYANEDESEQNESFKDIDIKNNASVLVHEYMSSLLVTEKFAEPFLDVVIRTFHRSNHWRVRVSVLKFLQVIVFSNIYVLEMNQRTKKVVKLLFEALIDSQMEVRLEASRCMMTLIHCDYIKVDDFLLSRIRKCSESKERTSLHGAILGMGAVVMAHPYSTPSFVIPLLQSLCTFTSQSAELQKAATMALREFRRSHREEWEKTTKKIGSDLVYKIENAIAPIYYA</sequence>
<protein>
    <recommendedName>
        <fullName evidence="15">Proteasome activator complex subunit 4</fullName>
    </recommendedName>
</protein>
<feature type="domain" description="Proteasome activator Blm10 middle HEAT repeats region" evidence="11">
    <location>
        <begin position="601"/>
        <end position="854"/>
    </location>
</feature>
<dbReference type="GO" id="GO:0010499">
    <property type="term" value="P:proteasomal ubiquitin-independent protein catabolic process"/>
    <property type="evidence" value="ECO:0007669"/>
    <property type="project" value="TreeGrafter"/>
</dbReference>
<dbReference type="GO" id="GO:0006281">
    <property type="term" value="P:DNA repair"/>
    <property type="evidence" value="ECO:0007669"/>
    <property type="project" value="UniProtKB-KW"/>
</dbReference>
<reference evidence="13 14" key="1">
    <citation type="submission" date="2019-10" db="EMBL/GenBank/DDBJ databases">
        <title>Assembly and Annotation for the nematode Trichostrongylus colubriformis.</title>
        <authorList>
            <person name="Martin J."/>
        </authorList>
    </citation>
    <scope>NUCLEOTIDE SEQUENCE [LARGE SCALE GENOMIC DNA]</scope>
    <source>
        <strain evidence="13">G859</strain>
        <tissue evidence="13">Whole worm</tissue>
    </source>
</reference>
<evidence type="ECO:0000313" key="14">
    <source>
        <dbReference type="Proteomes" id="UP001331761"/>
    </source>
</evidence>
<dbReference type="InterPro" id="IPR035309">
    <property type="entry name" value="PSME4"/>
</dbReference>
<evidence type="ECO:0000256" key="2">
    <source>
        <dbReference type="ARBA" id="ARBA00004496"/>
    </source>
</evidence>
<dbReference type="InterPro" id="IPR016024">
    <property type="entry name" value="ARM-type_fold"/>
</dbReference>
<evidence type="ECO:0000256" key="8">
    <source>
        <dbReference type="ARBA" id="ARBA00023242"/>
    </source>
</evidence>
<proteinExistence type="inferred from homology"/>
<evidence type="ECO:0000259" key="11">
    <source>
        <dbReference type="Pfam" id="PF16507"/>
    </source>
</evidence>
<name>A0AAN8FHI0_TRICO</name>
<dbReference type="Gene3D" id="1.25.10.10">
    <property type="entry name" value="Leucine-rich Repeat Variant"/>
    <property type="match status" value="1"/>
</dbReference>
<evidence type="ECO:0000259" key="12">
    <source>
        <dbReference type="Pfam" id="PF23096"/>
    </source>
</evidence>
<comment type="caution">
    <text evidence="13">The sequence shown here is derived from an EMBL/GenBank/DDBJ whole genome shotgun (WGS) entry which is preliminary data.</text>
</comment>
<dbReference type="Pfam" id="PF16507">
    <property type="entry name" value="HEAT_PSME4_mid"/>
    <property type="match status" value="2"/>
</dbReference>
<keyword evidence="6" id="KW-0227">DNA damage</keyword>